<dbReference type="RefSeq" id="WP_318953112.1">
    <property type="nucleotide sequence ID" value="NZ_CP137555.1"/>
</dbReference>
<sequence>MKFIHLTPHSAIGNVKRNGIRRGDGRRGRGVYAVPLMMIQRVSHIQTNDCSRIILGDPRSSVTLWKWLANVRSDYPNLAAVTFETNHEHWPGDLYINIGPSIGIEWIKKLTSADIVIEEKNLESVKKAHEQGYWAELAISVLRQSAIGIVLWHLQQAGFRTWARFDDSIEIVFRKPVKASLIDRITPLYRTNKQFKRELER</sequence>
<evidence type="ECO:0000313" key="1">
    <source>
        <dbReference type="EMBL" id="WOX04635.1"/>
    </source>
</evidence>
<dbReference type="KEGG" id="mpaf:R5R33_12900"/>
<dbReference type="AlphaFoldDB" id="A0AAU0MWS2"/>
<dbReference type="Proteomes" id="UP001302477">
    <property type="component" value="Chromosome"/>
</dbReference>
<proteinExistence type="predicted"/>
<evidence type="ECO:0000313" key="2">
    <source>
        <dbReference type="Proteomes" id="UP001302477"/>
    </source>
</evidence>
<name>A0AAU0MWS2_9GAMM</name>
<dbReference type="EMBL" id="CP137555">
    <property type="protein sequence ID" value="WOX04635.1"/>
    <property type="molecule type" value="Genomic_DNA"/>
</dbReference>
<organism evidence="1 2">
    <name type="scientific">Microbulbifer pacificus</name>
    <dbReference type="NCBI Taxonomy" id="407164"/>
    <lineage>
        <taxon>Bacteria</taxon>
        <taxon>Pseudomonadati</taxon>
        <taxon>Pseudomonadota</taxon>
        <taxon>Gammaproteobacteria</taxon>
        <taxon>Cellvibrionales</taxon>
        <taxon>Microbulbiferaceae</taxon>
        <taxon>Microbulbifer</taxon>
    </lineage>
</organism>
<reference evidence="1 2" key="1">
    <citation type="submission" date="2023-10" db="EMBL/GenBank/DDBJ databases">
        <title>Description of Microbulbifer bruguierae sp. nov., isolated from the sediments of mangrove plant Bruguiera sexangula and comparative genomic analyses of the genus Microbulbifer.</title>
        <authorList>
            <person name="Long M."/>
        </authorList>
    </citation>
    <scope>NUCLEOTIDE SEQUENCE [LARGE SCALE GENOMIC DNA]</scope>
    <source>
        <strain evidence="1 2">SPO729</strain>
    </source>
</reference>
<accession>A0AAU0MWS2</accession>
<gene>
    <name evidence="1" type="ORF">R5R33_12900</name>
</gene>
<protein>
    <submittedName>
        <fullName evidence="1">Uncharacterized protein</fullName>
    </submittedName>
</protein>
<keyword evidence="2" id="KW-1185">Reference proteome</keyword>